<accession>A0A7C3PNK5</accession>
<dbReference type="InterPro" id="IPR049457">
    <property type="entry name" value="Emfourin"/>
</dbReference>
<dbReference type="Pfam" id="PF20242">
    <property type="entry name" value="Emfourin"/>
    <property type="match status" value="1"/>
</dbReference>
<name>A0A7C3PNK5_9CYAN</name>
<dbReference type="EMBL" id="DSRU01000157">
    <property type="protein sequence ID" value="HFM98217.1"/>
    <property type="molecule type" value="Genomic_DNA"/>
</dbReference>
<comment type="caution">
    <text evidence="1">The sequence shown here is derived from an EMBL/GenBank/DDBJ whole genome shotgun (WGS) entry which is preliminary data.</text>
</comment>
<sequence length="106" mass="11656">MIINFSCQGGFANLQIAFSVDTSELSESLSQELIDLVERSHFFELQLQQAAPKFSGPPDVFVYELTIQDANKSRAIACNDVTAPPALRPLLARLQKLALEQSSNSD</sequence>
<proteinExistence type="predicted"/>
<evidence type="ECO:0000313" key="1">
    <source>
        <dbReference type="EMBL" id="HFM98217.1"/>
    </source>
</evidence>
<dbReference type="AlphaFoldDB" id="A0A7C3PNK5"/>
<gene>
    <name evidence="1" type="ORF">ENR64_10770</name>
</gene>
<reference evidence="1" key="1">
    <citation type="journal article" date="2020" name="mSystems">
        <title>Genome- and Community-Level Interaction Insights into Carbon Utilization and Element Cycling Functions of Hydrothermarchaeota in Hydrothermal Sediment.</title>
        <authorList>
            <person name="Zhou Z."/>
            <person name="Liu Y."/>
            <person name="Xu W."/>
            <person name="Pan J."/>
            <person name="Luo Z.H."/>
            <person name="Li M."/>
        </authorList>
    </citation>
    <scope>NUCLEOTIDE SEQUENCE [LARGE SCALE GENOMIC DNA]</scope>
    <source>
        <strain evidence="1">SpSt-418</strain>
    </source>
</reference>
<protein>
    <submittedName>
        <fullName evidence="1">Uncharacterized protein</fullName>
    </submittedName>
</protein>
<organism evidence="1">
    <name type="scientific">Oscillatoriales cyanobacterium SpSt-418</name>
    <dbReference type="NCBI Taxonomy" id="2282169"/>
    <lineage>
        <taxon>Bacteria</taxon>
        <taxon>Bacillati</taxon>
        <taxon>Cyanobacteriota</taxon>
        <taxon>Cyanophyceae</taxon>
        <taxon>Oscillatoriophycideae</taxon>
        <taxon>Oscillatoriales</taxon>
    </lineage>
</organism>